<organism evidence="1 2">
    <name type="scientific">Candidatus Amesbacteria bacterium RIFOXYB1_FULL_44_23</name>
    <dbReference type="NCBI Taxonomy" id="1797263"/>
    <lineage>
        <taxon>Bacteria</taxon>
        <taxon>Candidatus Amesiibacteriota</taxon>
    </lineage>
</organism>
<gene>
    <name evidence="1" type="ORF">A2397_06265</name>
</gene>
<protein>
    <recommendedName>
        <fullName evidence="3">ABC transporter substrate-binding protein</fullName>
    </recommendedName>
</protein>
<dbReference type="STRING" id="1797263.A2397_06265"/>
<evidence type="ECO:0000313" key="2">
    <source>
        <dbReference type="Proteomes" id="UP000176424"/>
    </source>
</evidence>
<sequence length="336" mass="37721">MSKRLVIVLSLILLGISTILLLLKLLAPSDSNAPDSQNPQASSKKVLYIDAYHAGYQWGDKEFSGAQSVLSKAGITPKRVFLDSNRHTDDPFLTSRAEEIKNEIITYQPDVIISADDAPLKYVIMPFFKNTSLPVVFCGVNWDSSSYQTPYSNMTGMIEVSLVPELLTNIKTYAKGNRIGWIGGDVLTNRKEPVYIKKFYNISMLEKYPKTMAEFERDFESIQAVSDIVFFYNYAGIQDWDDAKAKEFIWSHTKKPTITTLDFMTPYVLLGYTKIAEEQGEWAATTALSILDGKLPSQIPESKNKKGQLFINLPIAKNLGIVFSSNLLKTAQVIKK</sequence>
<name>A0A1F4ZUD6_9BACT</name>
<accession>A0A1F4ZUD6</accession>
<reference evidence="1 2" key="1">
    <citation type="journal article" date="2016" name="Nat. Commun.">
        <title>Thousands of microbial genomes shed light on interconnected biogeochemical processes in an aquifer system.</title>
        <authorList>
            <person name="Anantharaman K."/>
            <person name="Brown C.T."/>
            <person name="Hug L.A."/>
            <person name="Sharon I."/>
            <person name="Castelle C.J."/>
            <person name="Probst A.J."/>
            <person name="Thomas B.C."/>
            <person name="Singh A."/>
            <person name="Wilkins M.J."/>
            <person name="Karaoz U."/>
            <person name="Brodie E.L."/>
            <person name="Williams K.H."/>
            <person name="Hubbard S.S."/>
            <person name="Banfield J.F."/>
        </authorList>
    </citation>
    <scope>NUCLEOTIDE SEQUENCE [LARGE SCALE GENOMIC DNA]</scope>
</reference>
<proteinExistence type="predicted"/>
<dbReference type="PANTHER" id="PTHR35271">
    <property type="entry name" value="ABC TRANSPORTER, SUBSTRATE-BINDING LIPOPROTEIN-RELATED"/>
    <property type="match status" value="1"/>
</dbReference>
<dbReference type="AlphaFoldDB" id="A0A1F4ZUD6"/>
<dbReference type="InterPro" id="IPR007487">
    <property type="entry name" value="ABC_transpt-TYRBP-like"/>
</dbReference>
<comment type="caution">
    <text evidence="1">The sequence shown here is derived from an EMBL/GenBank/DDBJ whole genome shotgun (WGS) entry which is preliminary data.</text>
</comment>
<dbReference type="Pfam" id="PF04392">
    <property type="entry name" value="ABC_sub_bind"/>
    <property type="match status" value="1"/>
</dbReference>
<evidence type="ECO:0008006" key="3">
    <source>
        <dbReference type="Google" id="ProtNLM"/>
    </source>
</evidence>
<evidence type="ECO:0000313" key="1">
    <source>
        <dbReference type="EMBL" id="OGD09900.1"/>
    </source>
</evidence>
<dbReference type="Gene3D" id="3.40.50.2300">
    <property type="match status" value="2"/>
</dbReference>
<dbReference type="PANTHER" id="PTHR35271:SF1">
    <property type="entry name" value="ABC TRANSPORTER, SUBSTRATE-BINDING LIPOPROTEIN"/>
    <property type="match status" value="1"/>
</dbReference>
<dbReference type="Proteomes" id="UP000176424">
    <property type="component" value="Unassembled WGS sequence"/>
</dbReference>
<dbReference type="EMBL" id="MEXR01000019">
    <property type="protein sequence ID" value="OGD09900.1"/>
    <property type="molecule type" value="Genomic_DNA"/>
</dbReference>